<dbReference type="InterPro" id="IPR052085">
    <property type="entry name" value="WD-SAM-U-box"/>
</dbReference>
<dbReference type="EMBL" id="CDMZ01000970">
    <property type="protein sequence ID" value="CEM24795.1"/>
    <property type="molecule type" value="Genomic_DNA"/>
</dbReference>
<evidence type="ECO:0000313" key="3">
    <source>
        <dbReference type="EMBL" id="CEM24795.1"/>
    </source>
</evidence>
<dbReference type="InterPro" id="IPR006573">
    <property type="entry name" value="NHR_dom"/>
</dbReference>
<protein>
    <recommendedName>
        <fullName evidence="2">U-box domain-containing protein</fullName>
    </recommendedName>
</protein>
<gene>
    <name evidence="3" type="ORF">Cvel_4308</name>
</gene>
<dbReference type="Gene3D" id="2.60.120.920">
    <property type="match status" value="1"/>
</dbReference>
<organism evidence="3">
    <name type="scientific">Chromera velia CCMP2878</name>
    <dbReference type="NCBI Taxonomy" id="1169474"/>
    <lineage>
        <taxon>Eukaryota</taxon>
        <taxon>Sar</taxon>
        <taxon>Alveolata</taxon>
        <taxon>Colpodellida</taxon>
        <taxon>Chromeraceae</taxon>
        <taxon>Chromera</taxon>
    </lineage>
</organism>
<evidence type="ECO:0000259" key="2">
    <source>
        <dbReference type="PROSITE" id="PS51698"/>
    </source>
</evidence>
<dbReference type="PANTHER" id="PTHR46573:SF1">
    <property type="entry name" value="WD REPEAT, SAM AND U-BOX DOMAIN-CONTAINING PROTEIN 1"/>
    <property type="match status" value="1"/>
</dbReference>
<dbReference type="AlphaFoldDB" id="A0A0G4G837"/>
<dbReference type="InterPro" id="IPR013083">
    <property type="entry name" value="Znf_RING/FYVE/PHD"/>
</dbReference>
<dbReference type="Gene3D" id="3.30.40.10">
    <property type="entry name" value="Zinc/RING finger domain, C3HC4 (zinc finger)"/>
    <property type="match status" value="1"/>
</dbReference>
<evidence type="ECO:0000256" key="1">
    <source>
        <dbReference type="SAM" id="MobiDB-lite"/>
    </source>
</evidence>
<feature type="domain" description="U-box" evidence="2">
    <location>
        <begin position="8"/>
        <end position="82"/>
    </location>
</feature>
<dbReference type="PANTHER" id="PTHR46573">
    <property type="entry name" value="WD REPEAT, SAM AND U-BOX DOMAIN-CONTAINING PROTEIN 1"/>
    <property type="match status" value="1"/>
</dbReference>
<dbReference type="GO" id="GO:0004842">
    <property type="term" value="F:ubiquitin-protein transferase activity"/>
    <property type="evidence" value="ECO:0007669"/>
    <property type="project" value="InterPro"/>
</dbReference>
<sequence>MTTVQAATVLDGFVCPITGIIMRDPVVTVDGHSYERTAISAWFDEGKKTSPASGATLPSSVLLPNHALRYAIEHFLDMNPQMRNFQAKNDTTMPRVKRNPYSVNAGRYDVAGESFCFLNEGHGDCVEVKDFGRIAQRWRESPKMVDTVVFIAQPLRQMPSDPVSFSFRVLEHVTAMSGMLLGLSPEPLPAILKKEDTDLEEYIKGNCWYIDQAGWLFRPYETGDHLSWNIADLRAQDLVCLTVTEDGSLVVEVNDEVKTKYPAKIPTVLKDGSFQEMYGFMSITGNVKAVELVAKRASASAPSAPSRPAGTGPTVIHIRGGGGAGVAIHSQAPPDYEQGNAAAAAASGRRQAPEPGEGGCGCFAFGRKSKK</sequence>
<dbReference type="PROSITE" id="PS51698">
    <property type="entry name" value="U_BOX"/>
    <property type="match status" value="1"/>
</dbReference>
<dbReference type="CDD" id="cd16655">
    <property type="entry name" value="RING-Ubox_WDSUB1-like"/>
    <property type="match status" value="1"/>
</dbReference>
<accession>A0A0G4G837</accession>
<proteinExistence type="predicted"/>
<dbReference type="InterPro" id="IPR043136">
    <property type="entry name" value="B30.2/SPRY_sf"/>
</dbReference>
<reference evidence="3" key="1">
    <citation type="submission" date="2014-11" db="EMBL/GenBank/DDBJ databases">
        <authorList>
            <person name="Otto D Thomas"/>
            <person name="Naeem Raeece"/>
        </authorList>
    </citation>
    <scope>NUCLEOTIDE SEQUENCE</scope>
</reference>
<dbReference type="SMART" id="SM00504">
    <property type="entry name" value="Ubox"/>
    <property type="match status" value="1"/>
</dbReference>
<dbReference type="VEuPathDB" id="CryptoDB:Cvel_4308"/>
<dbReference type="Pfam" id="PF04564">
    <property type="entry name" value="U-box"/>
    <property type="match status" value="1"/>
</dbReference>
<dbReference type="GO" id="GO:0016567">
    <property type="term" value="P:protein ubiquitination"/>
    <property type="evidence" value="ECO:0007669"/>
    <property type="project" value="InterPro"/>
</dbReference>
<dbReference type="Pfam" id="PF07177">
    <property type="entry name" value="Neuralized"/>
    <property type="match status" value="1"/>
</dbReference>
<feature type="region of interest" description="Disordered" evidence="1">
    <location>
        <begin position="331"/>
        <end position="371"/>
    </location>
</feature>
<dbReference type="InterPro" id="IPR003613">
    <property type="entry name" value="Ubox_domain"/>
</dbReference>
<dbReference type="SUPFAM" id="SSF57850">
    <property type="entry name" value="RING/U-box"/>
    <property type="match status" value="1"/>
</dbReference>
<name>A0A0G4G837_9ALVE</name>